<dbReference type="OrthoDB" id="9981546at2759"/>
<accession>A0A9P5XLF1</accession>
<comment type="caution">
    <text evidence="1">The sequence shown here is derived from an EMBL/GenBank/DDBJ whole genome shotgun (WGS) entry which is preliminary data.</text>
</comment>
<reference evidence="1" key="1">
    <citation type="submission" date="2020-11" db="EMBL/GenBank/DDBJ databases">
        <authorList>
            <consortium name="DOE Joint Genome Institute"/>
            <person name="Ahrendt S."/>
            <person name="Riley R."/>
            <person name="Andreopoulos W."/>
            <person name="Labutti K."/>
            <person name="Pangilinan J."/>
            <person name="Ruiz-Duenas F.J."/>
            <person name="Barrasa J.M."/>
            <person name="Sanchez-Garcia M."/>
            <person name="Camarero S."/>
            <person name="Miyauchi S."/>
            <person name="Serrano A."/>
            <person name="Linde D."/>
            <person name="Babiker R."/>
            <person name="Drula E."/>
            <person name="Ayuso-Fernandez I."/>
            <person name="Pacheco R."/>
            <person name="Padilla G."/>
            <person name="Ferreira P."/>
            <person name="Barriuso J."/>
            <person name="Kellner H."/>
            <person name="Castanera R."/>
            <person name="Alfaro M."/>
            <person name="Ramirez L."/>
            <person name="Pisabarro A.G."/>
            <person name="Kuo A."/>
            <person name="Tritt A."/>
            <person name="Lipzen A."/>
            <person name="He G."/>
            <person name="Yan M."/>
            <person name="Ng V."/>
            <person name="Cullen D."/>
            <person name="Martin F."/>
            <person name="Rosso M.-N."/>
            <person name="Henrissat B."/>
            <person name="Hibbett D."/>
            <person name="Martinez A.T."/>
            <person name="Grigoriev I.V."/>
        </authorList>
    </citation>
    <scope>NUCLEOTIDE SEQUENCE</scope>
    <source>
        <strain evidence="1">MF-IS2</strain>
    </source>
</reference>
<dbReference type="InterPro" id="IPR008000">
    <property type="entry name" value="Rham/fucose_mutarotase"/>
</dbReference>
<protein>
    <submittedName>
        <fullName evidence="1">Rhamnose mutarotase</fullName>
    </submittedName>
</protein>
<dbReference type="Pfam" id="PF05336">
    <property type="entry name" value="rhaM"/>
    <property type="match status" value="1"/>
</dbReference>
<dbReference type="SUPFAM" id="SSF54909">
    <property type="entry name" value="Dimeric alpha+beta barrel"/>
    <property type="match status" value="1"/>
</dbReference>
<dbReference type="PANTHER" id="PTHR34389">
    <property type="entry name" value="L-RHAMNOSE MUTAROTASE"/>
    <property type="match status" value="1"/>
</dbReference>
<dbReference type="InterPro" id="IPR011008">
    <property type="entry name" value="Dimeric_a/b-barrel"/>
</dbReference>
<name>A0A9P5XLF1_9AGAR</name>
<dbReference type="AlphaFoldDB" id="A0A9P5XLF1"/>
<gene>
    <name evidence="1" type="ORF">P691DRAFT_813012</name>
</gene>
<evidence type="ECO:0000313" key="1">
    <source>
        <dbReference type="EMBL" id="KAF9453662.1"/>
    </source>
</evidence>
<dbReference type="Gene3D" id="3.30.70.100">
    <property type="match status" value="1"/>
</dbReference>
<dbReference type="EMBL" id="MU151059">
    <property type="protein sequence ID" value="KAF9453662.1"/>
    <property type="molecule type" value="Genomic_DNA"/>
</dbReference>
<organism evidence="1 2">
    <name type="scientific">Macrolepiota fuliginosa MF-IS2</name>
    <dbReference type="NCBI Taxonomy" id="1400762"/>
    <lineage>
        <taxon>Eukaryota</taxon>
        <taxon>Fungi</taxon>
        <taxon>Dikarya</taxon>
        <taxon>Basidiomycota</taxon>
        <taxon>Agaricomycotina</taxon>
        <taxon>Agaricomycetes</taxon>
        <taxon>Agaricomycetidae</taxon>
        <taxon>Agaricales</taxon>
        <taxon>Agaricineae</taxon>
        <taxon>Agaricaceae</taxon>
        <taxon>Macrolepiota</taxon>
    </lineage>
</organism>
<proteinExistence type="predicted"/>
<dbReference type="PANTHER" id="PTHR34389:SF2">
    <property type="entry name" value="L-RHAMNOSE MUTAROTASE"/>
    <property type="match status" value="1"/>
</dbReference>
<keyword evidence="2" id="KW-1185">Reference proteome</keyword>
<dbReference type="Proteomes" id="UP000807342">
    <property type="component" value="Unassembled WGS sequence"/>
</dbReference>
<sequence>MTDAKPTAKRVCQIIKLKPSRVAEYKEIHADVWPGVLAALKRAHVTDYSIHHYPPLQLLIATFKYTGDDYVEDMKKVAEDSETQKWWALTDEMQESFVEGATGSGKEVPWWQEVEEVFRFES</sequence>
<evidence type="ECO:0000313" key="2">
    <source>
        <dbReference type="Proteomes" id="UP000807342"/>
    </source>
</evidence>
<dbReference type="GO" id="GO:0016857">
    <property type="term" value="F:racemase and epimerase activity, acting on carbohydrates and derivatives"/>
    <property type="evidence" value="ECO:0007669"/>
    <property type="project" value="InterPro"/>
</dbReference>